<keyword evidence="3" id="KW-0106">Calcium</keyword>
<evidence type="ECO:0000313" key="6">
    <source>
        <dbReference type="Proteomes" id="UP000285060"/>
    </source>
</evidence>
<feature type="domain" description="EF-hand" evidence="4">
    <location>
        <begin position="462"/>
        <end position="497"/>
    </location>
</feature>
<reference evidence="5 6" key="1">
    <citation type="submission" date="2018-08" db="EMBL/GenBank/DDBJ databases">
        <title>Aphanomyces genome sequencing and annotation.</title>
        <authorList>
            <person name="Minardi D."/>
            <person name="Oidtmann B."/>
            <person name="Van Der Giezen M."/>
            <person name="Studholme D.J."/>
        </authorList>
    </citation>
    <scope>NUCLEOTIDE SEQUENCE [LARGE SCALE GENOMIC DNA]</scope>
    <source>
        <strain evidence="5 6">NJM0002</strain>
    </source>
</reference>
<organism evidence="5 6">
    <name type="scientific">Aphanomyces invadans</name>
    <dbReference type="NCBI Taxonomy" id="157072"/>
    <lineage>
        <taxon>Eukaryota</taxon>
        <taxon>Sar</taxon>
        <taxon>Stramenopiles</taxon>
        <taxon>Oomycota</taxon>
        <taxon>Saprolegniomycetes</taxon>
        <taxon>Saprolegniales</taxon>
        <taxon>Verrucalvaceae</taxon>
        <taxon>Aphanomyces</taxon>
    </lineage>
</organism>
<dbReference type="Gene3D" id="1.10.238.10">
    <property type="entry name" value="EF-hand"/>
    <property type="match status" value="2"/>
</dbReference>
<dbReference type="VEuPathDB" id="FungiDB:H310_02022"/>
<sequence length="560" mass="62737">MSKSSSASSAVVSSVIQVRRYLIGLNLSYTASVTVDHRYRHIVHAVLGKPRPDTPCPLAVVHVKFTLKDDMREILSFEIENDRHVYRLRDNIEFDERLLDRVIARKVALKRSGLIDLSDEYTRSRVKEPRYDIVEPNPDAIDADAVKVQLLDLFKAYDRNGDGSISVVEFRNAIRSGLIQYVIAEDHVELLFTQADLDRNGCINYEEFAKAAVDILSRMPSGYKFKAQFNELYDDYLDYFHTECATTMSILNQAFEAADYLPPNASGRTKADCLSYDMFRKCLASPLANLSREEINLAISLVPMNDEGKLPYANFDRILAKVMFYIAQGQSLALAVDIESYLLDTFEAAEKAWDPTIVTPKGLLPRSVLFECMHTLKKLMLSRGQVVLLIGYAKDSESQVSSSDDGDGGSPMALINYISYATTAAGMIRQFINPRNVAKRMQLCKNDVNTVAAIFHGVSEVGLERILMEAFETEDRDCNGVLDMDEFQAAMRHTSLGLTDEEIASLLAVADTNGDGYVDIDEFSYFAVHHLVQLKRQNLLRLTEDNNDDEDGDGGKDNGA</sequence>
<gene>
    <name evidence="5" type="ORF">DYB32_004153</name>
</gene>
<keyword evidence="1" id="KW-0479">Metal-binding</keyword>
<dbReference type="SUPFAM" id="SSF47473">
    <property type="entry name" value="EF-hand"/>
    <property type="match status" value="1"/>
</dbReference>
<accession>A0A3R6Z015</accession>
<dbReference type="Proteomes" id="UP000285060">
    <property type="component" value="Unassembled WGS sequence"/>
</dbReference>
<dbReference type="PROSITE" id="PS50222">
    <property type="entry name" value="EF_HAND_2"/>
    <property type="match status" value="4"/>
</dbReference>
<evidence type="ECO:0000256" key="2">
    <source>
        <dbReference type="ARBA" id="ARBA00022737"/>
    </source>
</evidence>
<feature type="domain" description="EF-hand" evidence="4">
    <location>
        <begin position="145"/>
        <end position="180"/>
    </location>
</feature>
<dbReference type="Pfam" id="PF13499">
    <property type="entry name" value="EF-hand_7"/>
    <property type="match status" value="2"/>
</dbReference>
<dbReference type="SMART" id="SM00054">
    <property type="entry name" value="EFh"/>
    <property type="match status" value="4"/>
</dbReference>
<evidence type="ECO:0000259" key="4">
    <source>
        <dbReference type="PROSITE" id="PS50222"/>
    </source>
</evidence>
<protein>
    <recommendedName>
        <fullName evidence="4">EF-hand domain-containing protein</fullName>
    </recommendedName>
</protein>
<dbReference type="InterPro" id="IPR039647">
    <property type="entry name" value="EF_hand_pair_protein_CML-like"/>
</dbReference>
<dbReference type="CDD" id="cd00051">
    <property type="entry name" value="EFh"/>
    <property type="match status" value="2"/>
</dbReference>
<keyword evidence="2" id="KW-0677">Repeat</keyword>
<dbReference type="EMBL" id="QUSY01000287">
    <property type="protein sequence ID" value="RHY30656.1"/>
    <property type="molecule type" value="Genomic_DNA"/>
</dbReference>
<dbReference type="AlphaFoldDB" id="A0A3R6Z015"/>
<dbReference type="PROSITE" id="PS00018">
    <property type="entry name" value="EF_HAND_1"/>
    <property type="match status" value="4"/>
</dbReference>
<evidence type="ECO:0000256" key="1">
    <source>
        <dbReference type="ARBA" id="ARBA00022723"/>
    </source>
</evidence>
<evidence type="ECO:0000256" key="3">
    <source>
        <dbReference type="ARBA" id="ARBA00022837"/>
    </source>
</evidence>
<feature type="domain" description="EF-hand" evidence="4">
    <location>
        <begin position="183"/>
        <end position="218"/>
    </location>
</feature>
<dbReference type="GO" id="GO:0005509">
    <property type="term" value="F:calcium ion binding"/>
    <property type="evidence" value="ECO:0007669"/>
    <property type="project" value="InterPro"/>
</dbReference>
<evidence type="ECO:0000313" key="5">
    <source>
        <dbReference type="EMBL" id="RHY30656.1"/>
    </source>
</evidence>
<name>A0A3R6Z015_9STRA</name>
<feature type="domain" description="EF-hand" evidence="4">
    <location>
        <begin position="498"/>
        <end position="533"/>
    </location>
</feature>
<comment type="caution">
    <text evidence="5">The sequence shown here is derived from an EMBL/GenBank/DDBJ whole genome shotgun (WGS) entry which is preliminary data.</text>
</comment>
<dbReference type="InterPro" id="IPR018247">
    <property type="entry name" value="EF_Hand_1_Ca_BS"/>
</dbReference>
<proteinExistence type="predicted"/>
<keyword evidence="6" id="KW-1185">Reference proteome</keyword>
<dbReference type="InterPro" id="IPR002048">
    <property type="entry name" value="EF_hand_dom"/>
</dbReference>
<dbReference type="PANTHER" id="PTHR10891">
    <property type="entry name" value="EF-HAND CALCIUM-BINDING DOMAIN CONTAINING PROTEIN"/>
    <property type="match status" value="1"/>
</dbReference>
<dbReference type="InterPro" id="IPR011992">
    <property type="entry name" value="EF-hand-dom_pair"/>
</dbReference>